<keyword evidence="7 17" id="KW-0677">Repeat</keyword>
<dbReference type="InterPro" id="IPR038009">
    <property type="entry name" value="GlmU_C_LbH"/>
</dbReference>
<evidence type="ECO:0000256" key="9">
    <source>
        <dbReference type="ARBA" id="ARBA00022960"/>
    </source>
</evidence>
<feature type="domain" description="MobA-like NTP transferase" evidence="18">
    <location>
        <begin position="17"/>
        <end position="140"/>
    </location>
</feature>
<feature type="binding site" evidence="17">
    <location>
        <position position="366"/>
    </location>
    <ligand>
        <name>UDP-N-acetyl-alpha-D-glucosamine</name>
        <dbReference type="ChEBI" id="CHEBI:57705"/>
    </ligand>
</feature>
<feature type="binding site" evidence="17">
    <location>
        <position position="243"/>
    </location>
    <ligand>
        <name>UDP-N-acetyl-alpha-D-glucosamine</name>
        <dbReference type="ChEBI" id="CHEBI:57705"/>
    </ligand>
</feature>
<dbReference type="CDD" id="cd02540">
    <property type="entry name" value="GT2_GlmU_N_bac"/>
    <property type="match status" value="1"/>
</dbReference>
<comment type="similarity">
    <text evidence="1 17">In the C-terminal section; belongs to the transferase hexapeptide repeat family.</text>
</comment>
<sequence>MIFDEEKGLPLSPEAGVLVLAAGKGTRMHSPLPKVLQKLLDKPMLWYLLTTLGTCFSSRPMVVTGHGSDLVQEACTEFEVDCIFQKQQLGTGHALQVAWDHIKKTGVDWLVVLNGDTPLISRQQIHSLLNSVRSNDADIGLMSLELDDPGGYGRVLRSAEGSVEAIVEAGDFDPRVHGPDVSEVNSGLYAFKTSSLKGILFELDADNIQGELYLTQLISLARQAGMKIEAVNAGRCPGLLGVNNPGELIQQEENVRSCIVNRFMGQGVFIRSPQTVRIGPEVCIEPGARITGPVEIYGKSRVSSLSSISANCYIEDSFIDGGQVFCFSHIVESVIDTDTKVGPYARLRPGTRMSKGSRAGNFVEIKNSTVGAGSKVNHLSYIGDTAMGQEVNVGAGTITCNYDGRAKHRTVIEDKVFIGSNTALVAPVVLQQKSMIAAGSTITRDVPVESLGIGRSRQKNLEGKSPLKKFKNND</sequence>
<comment type="pathway">
    <text evidence="17">Nucleotide-sugar biosynthesis; UDP-N-acetyl-alpha-D-glucosamine biosynthesis; N-acetyl-alpha-D-glucosamine 1-phosphate from alpha-D-glucosamine 6-phosphate (route II): step 2/2.</text>
</comment>
<feature type="binding site" evidence="17">
    <location>
        <position position="34"/>
    </location>
    <ligand>
        <name>UDP-N-acetyl-alpha-D-glucosamine</name>
        <dbReference type="ChEBI" id="CHEBI:57705"/>
    </ligand>
</feature>
<dbReference type="InterPro" id="IPR011004">
    <property type="entry name" value="Trimer_LpxA-like_sf"/>
</dbReference>
<evidence type="ECO:0000256" key="10">
    <source>
        <dbReference type="ARBA" id="ARBA00022984"/>
    </source>
</evidence>
<dbReference type="Gene3D" id="2.160.10.10">
    <property type="entry name" value="Hexapeptide repeat proteins"/>
    <property type="match status" value="1"/>
</dbReference>
<keyword evidence="20" id="KW-1185">Reference proteome</keyword>
<evidence type="ECO:0000256" key="6">
    <source>
        <dbReference type="ARBA" id="ARBA00022723"/>
    </source>
</evidence>
<feature type="binding site" evidence="17">
    <location>
        <position position="85"/>
    </location>
    <ligand>
        <name>UDP-N-acetyl-alpha-D-glucosamine</name>
        <dbReference type="ChEBI" id="CHEBI:57705"/>
    </ligand>
</feature>
<evidence type="ECO:0000256" key="16">
    <source>
        <dbReference type="ARBA" id="ARBA00049628"/>
    </source>
</evidence>
<evidence type="ECO:0000256" key="11">
    <source>
        <dbReference type="ARBA" id="ARBA00023268"/>
    </source>
</evidence>
<comment type="function">
    <text evidence="16 17">Catalyzes the last two sequential reactions in the de novo biosynthetic pathway for UDP-N-acetylglucosamine (UDP-GlcNAc). The C-terminal domain catalyzes the transfer of acetyl group from acetyl coenzyme A to glucosamine-1-phosphate (GlcN-1-P) to produce N-acetylglucosamine-1-phosphate (GlcNAc-1-P), which is converted into UDP-GlcNAc by the transfer of uridine 5-monophosphate (from uridine 5-triphosphate), a reaction catalyzed by the N-terminal domain.</text>
</comment>
<dbReference type="GO" id="GO:0009252">
    <property type="term" value="P:peptidoglycan biosynthetic process"/>
    <property type="evidence" value="ECO:0007669"/>
    <property type="project" value="UniProtKB-UniRule"/>
</dbReference>
<dbReference type="Proteomes" id="UP000005496">
    <property type="component" value="Unassembled WGS sequence"/>
</dbReference>
<dbReference type="InterPro" id="IPR005882">
    <property type="entry name" value="Bifunctional_GlmU"/>
</dbReference>
<feature type="region of interest" description="Linker" evidence="17">
    <location>
        <begin position="246"/>
        <end position="266"/>
    </location>
</feature>
<feature type="binding site" evidence="17">
    <location>
        <begin position="401"/>
        <end position="402"/>
    </location>
    <ligand>
        <name>acetyl-CoA</name>
        <dbReference type="ChEBI" id="CHEBI:57288"/>
    </ligand>
</feature>
<dbReference type="UniPathway" id="UPA00113">
    <property type="reaction ID" value="UER00532"/>
</dbReference>
<feature type="binding site" evidence="17">
    <location>
        <position position="438"/>
    </location>
    <ligand>
        <name>acetyl-CoA</name>
        <dbReference type="ChEBI" id="CHEBI:57288"/>
    </ligand>
</feature>
<evidence type="ECO:0000256" key="3">
    <source>
        <dbReference type="ARBA" id="ARBA00022490"/>
    </source>
</evidence>
<dbReference type="eggNOG" id="COG1207">
    <property type="taxonomic scope" value="Bacteria"/>
</dbReference>
<dbReference type="GO" id="GO:0005737">
    <property type="term" value="C:cytoplasm"/>
    <property type="evidence" value="ECO:0007669"/>
    <property type="project" value="UniProtKB-SubCell"/>
</dbReference>
<comment type="pathway">
    <text evidence="17">Bacterial outer membrane biogenesis; LPS lipid A biosynthesis.</text>
</comment>
<feature type="binding site" evidence="17">
    <location>
        <begin position="20"/>
        <end position="23"/>
    </location>
    <ligand>
        <name>UDP-N-acetyl-alpha-D-glucosamine</name>
        <dbReference type="ChEBI" id="CHEBI:57705"/>
    </ligand>
</feature>
<dbReference type="GO" id="GO:0000287">
    <property type="term" value="F:magnesium ion binding"/>
    <property type="evidence" value="ECO:0007669"/>
    <property type="project" value="UniProtKB-UniRule"/>
</dbReference>
<feature type="binding site" evidence="17">
    <location>
        <position position="116"/>
    </location>
    <ligand>
        <name>Mg(2+)</name>
        <dbReference type="ChEBI" id="CHEBI:18420"/>
    </ligand>
</feature>
<evidence type="ECO:0000313" key="20">
    <source>
        <dbReference type="Proteomes" id="UP000005496"/>
    </source>
</evidence>
<dbReference type="CDD" id="cd03353">
    <property type="entry name" value="LbH_GlmU_C"/>
    <property type="match status" value="1"/>
</dbReference>
<dbReference type="AlphaFoldDB" id="D6SSC6"/>
<dbReference type="RefSeq" id="WP_008870942.1">
    <property type="nucleotide sequence ID" value="NZ_ACJN02000003.1"/>
</dbReference>
<keyword evidence="5 17" id="KW-0548">Nucleotidyltransferase</keyword>
<dbReference type="EC" id="2.7.7.23" evidence="17"/>
<evidence type="ECO:0000256" key="5">
    <source>
        <dbReference type="ARBA" id="ARBA00022695"/>
    </source>
</evidence>
<feature type="binding site" evidence="17">
    <location>
        <position position="153"/>
    </location>
    <ligand>
        <name>UDP-N-acetyl-alpha-D-glucosamine</name>
        <dbReference type="ChEBI" id="CHEBI:57705"/>
    </ligand>
</feature>
<protein>
    <recommendedName>
        <fullName evidence="17">Bifunctional protein GlmU</fullName>
    </recommendedName>
    <domain>
        <recommendedName>
            <fullName evidence="17">UDP-N-acetylglucosamine pyrophosphorylase</fullName>
            <ecNumber evidence="17">2.7.7.23</ecNumber>
        </recommendedName>
        <alternativeName>
            <fullName evidence="17">N-acetylglucosamine-1-phosphate uridyltransferase</fullName>
        </alternativeName>
    </domain>
    <domain>
        <recommendedName>
            <fullName evidence="17">Glucosamine-1-phosphate N-acetyltransferase</fullName>
            <ecNumber evidence="17">2.3.1.157</ecNumber>
        </recommendedName>
    </domain>
</protein>
<dbReference type="SUPFAM" id="SSF51161">
    <property type="entry name" value="Trimeric LpxA-like enzymes"/>
    <property type="match status" value="1"/>
</dbReference>
<name>D6SSC6_9BACT</name>
<evidence type="ECO:0000256" key="1">
    <source>
        <dbReference type="ARBA" id="ARBA00007707"/>
    </source>
</evidence>
<evidence type="ECO:0000256" key="4">
    <source>
        <dbReference type="ARBA" id="ARBA00022679"/>
    </source>
</evidence>
<evidence type="ECO:0000256" key="7">
    <source>
        <dbReference type="ARBA" id="ARBA00022737"/>
    </source>
</evidence>
<dbReference type="GO" id="GO:0008360">
    <property type="term" value="P:regulation of cell shape"/>
    <property type="evidence" value="ECO:0007669"/>
    <property type="project" value="UniProtKB-KW"/>
</dbReference>
<comment type="subunit">
    <text evidence="17">Homotrimer.</text>
</comment>
<dbReference type="GO" id="GO:0071555">
    <property type="term" value="P:cell wall organization"/>
    <property type="evidence" value="ECO:0007669"/>
    <property type="project" value="UniProtKB-KW"/>
</dbReference>
<dbReference type="GO" id="GO:0006048">
    <property type="term" value="P:UDP-N-acetylglucosamine biosynthetic process"/>
    <property type="evidence" value="ECO:0007669"/>
    <property type="project" value="UniProtKB-UniPathway"/>
</dbReference>
<feature type="binding site" evidence="17">
    <location>
        <position position="168"/>
    </location>
    <ligand>
        <name>UDP-N-acetyl-alpha-D-glucosamine</name>
        <dbReference type="ChEBI" id="CHEBI:57705"/>
    </ligand>
</feature>
<evidence type="ECO:0000256" key="8">
    <source>
        <dbReference type="ARBA" id="ARBA00022842"/>
    </source>
</evidence>
<evidence type="ECO:0000313" key="19">
    <source>
        <dbReference type="EMBL" id="EFI33592.1"/>
    </source>
</evidence>
<evidence type="ECO:0000256" key="15">
    <source>
        <dbReference type="ARBA" id="ARBA00048493"/>
    </source>
</evidence>
<evidence type="ECO:0000256" key="2">
    <source>
        <dbReference type="ARBA" id="ARBA00007947"/>
    </source>
</evidence>
<dbReference type="InterPro" id="IPR025877">
    <property type="entry name" value="MobA-like_NTP_Trfase"/>
</dbReference>
<proteinExistence type="inferred from homology"/>
<keyword evidence="8 17" id="KW-0460">Magnesium</keyword>
<evidence type="ECO:0000256" key="12">
    <source>
        <dbReference type="ARBA" id="ARBA00023315"/>
    </source>
</evidence>
<comment type="caution">
    <text evidence="17">Lacks conserved residue(s) required for the propagation of feature annotation.</text>
</comment>
<dbReference type="HAMAP" id="MF_01631">
    <property type="entry name" value="GlmU"/>
    <property type="match status" value="1"/>
</dbReference>
<keyword evidence="10 17" id="KW-0573">Peptidoglycan synthesis</keyword>
<dbReference type="Gene3D" id="3.90.550.10">
    <property type="entry name" value="Spore Coat Polysaccharide Biosynthesis Protein SpsA, Chain A"/>
    <property type="match status" value="1"/>
</dbReference>
<comment type="caution">
    <text evidence="19">The sequence shown here is derived from an EMBL/GenBank/DDBJ whole genome shotgun (WGS) entry which is preliminary data.</text>
</comment>
<feature type="binding site" evidence="17">
    <location>
        <begin position="90"/>
        <end position="91"/>
    </location>
    <ligand>
        <name>UDP-N-acetyl-alpha-D-glucosamine</name>
        <dbReference type="ChEBI" id="CHEBI:57705"/>
    </ligand>
</feature>
<dbReference type="PANTHER" id="PTHR43584:SF3">
    <property type="entry name" value="BIFUNCTIONAL PROTEIN GLMU"/>
    <property type="match status" value="1"/>
</dbReference>
<dbReference type="OrthoDB" id="9775031at2"/>
<comment type="pathway">
    <text evidence="17">Nucleotide-sugar biosynthesis; UDP-N-acetyl-alpha-D-glucosamine biosynthesis; UDP-N-acetyl-alpha-D-glucosamine from N-acetyl-alpha-D-glucosamine 1-phosphate: step 1/1.</text>
</comment>
<keyword evidence="9 17" id="KW-0133">Cell shape</keyword>
<feature type="binding site" evidence="17">
    <location>
        <position position="455"/>
    </location>
    <ligand>
        <name>acetyl-CoA</name>
        <dbReference type="ChEBI" id="CHEBI:57288"/>
    </ligand>
</feature>
<keyword evidence="6 17" id="KW-0479">Metal-binding</keyword>
<keyword evidence="12 17" id="KW-0012">Acyltransferase</keyword>
<dbReference type="GO" id="GO:0000902">
    <property type="term" value="P:cell morphogenesis"/>
    <property type="evidence" value="ECO:0007669"/>
    <property type="project" value="UniProtKB-UniRule"/>
</dbReference>
<dbReference type="GO" id="GO:0016020">
    <property type="term" value="C:membrane"/>
    <property type="evidence" value="ECO:0007669"/>
    <property type="project" value="GOC"/>
</dbReference>
<comment type="catalytic activity">
    <reaction evidence="14 17">
        <text>alpha-D-glucosamine 1-phosphate + acetyl-CoA = N-acetyl-alpha-D-glucosamine 1-phosphate + CoA + H(+)</text>
        <dbReference type="Rhea" id="RHEA:13725"/>
        <dbReference type="ChEBI" id="CHEBI:15378"/>
        <dbReference type="ChEBI" id="CHEBI:57287"/>
        <dbReference type="ChEBI" id="CHEBI:57288"/>
        <dbReference type="ChEBI" id="CHEBI:57776"/>
        <dbReference type="ChEBI" id="CHEBI:58516"/>
        <dbReference type="EC" id="2.3.1.157"/>
    </reaction>
</comment>
<dbReference type="SUPFAM" id="SSF53448">
    <property type="entry name" value="Nucleotide-diphospho-sugar transferases"/>
    <property type="match status" value="1"/>
</dbReference>
<comment type="subcellular location">
    <subcellularLocation>
        <location evidence="17">Cytoplasm</location>
    </subcellularLocation>
</comment>
<evidence type="ECO:0000259" key="18">
    <source>
        <dbReference type="Pfam" id="PF12804"/>
    </source>
</evidence>
<dbReference type="EC" id="2.3.1.157" evidence="17"/>
<keyword evidence="13 17" id="KW-0961">Cell wall biogenesis/degradation</keyword>
<feature type="binding site" evidence="17">
    <location>
        <position position="243"/>
    </location>
    <ligand>
        <name>Mg(2+)</name>
        <dbReference type="ChEBI" id="CHEBI:18420"/>
    </ligand>
</feature>
<feature type="binding site" evidence="17">
    <location>
        <position position="381"/>
    </location>
    <ligand>
        <name>UDP-N-acetyl-alpha-D-glucosamine</name>
        <dbReference type="ChEBI" id="CHEBI:57705"/>
    </ligand>
</feature>
<keyword evidence="11 17" id="KW-0511">Multifunctional enzyme</keyword>
<feature type="binding site" evidence="17">
    <location>
        <position position="420"/>
    </location>
    <ligand>
        <name>acetyl-CoA</name>
        <dbReference type="ChEBI" id="CHEBI:57288"/>
    </ligand>
</feature>
<feature type="binding site" evidence="17">
    <location>
        <position position="395"/>
    </location>
    <ligand>
        <name>acetyl-CoA</name>
        <dbReference type="ChEBI" id="CHEBI:57288"/>
    </ligand>
</feature>
<dbReference type="UniPathway" id="UPA00973"/>
<keyword evidence="4 17" id="KW-0808">Transferase</keyword>
<comment type="catalytic activity">
    <reaction evidence="15 17">
        <text>N-acetyl-alpha-D-glucosamine 1-phosphate + UTP + H(+) = UDP-N-acetyl-alpha-D-glucosamine + diphosphate</text>
        <dbReference type="Rhea" id="RHEA:13509"/>
        <dbReference type="ChEBI" id="CHEBI:15378"/>
        <dbReference type="ChEBI" id="CHEBI:33019"/>
        <dbReference type="ChEBI" id="CHEBI:46398"/>
        <dbReference type="ChEBI" id="CHEBI:57705"/>
        <dbReference type="ChEBI" id="CHEBI:57776"/>
        <dbReference type="EC" id="2.7.7.23"/>
    </reaction>
</comment>
<dbReference type="GO" id="GO:0019134">
    <property type="term" value="F:glucosamine-1-phosphate N-acetyltransferase activity"/>
    <property type="evidence" value="ECO:0007669"/>
    <property type="project" value="UniProtKB-UniRule"/>
</dbReference>
<feature type="binding site" evidence="17">
    <location>
        <position position="185"/>
    </location>
    <ligand>
        <name>UDP-N-acetyl-alpha-D-glucosamine</name>
        <dbReference type="ChEBI" id="CHEBI:57705"/>
    </ligand>
</feature>
<feature type="active site" description="Proton acceptor" evidence="17">
    <location>
        <position position="378"/>
    </location>
</feature>
<feature type="binding site" evidence="17">
    <location>
        <position position="348"/>
    </location>
    <ligand>
        <name>UDP-N-acetyl-alpha-D-glucosamine</name>
        <dbReference type="ChEBI" id="CHEBI:57705"/>
    </ligand>
</feature>
<dbReference type="NCBIfam" id="TIGR01173">
    <property type="entry name" value="glmU"/>
    <property type="match status" value="1"/>
</dbReference>
<evidence type="ECO:0000256" key="17">
    <source>
        <dbReference type="HAMAP-Rule" id="MF_01631"/>
    </source>
</evidence>
<dbReference type="PANTHER" id="PTHR43584">
    <property type="entry name" value="NUCLEOTIDYL TRANSFERASE"/>
    <property type="match status" value="1"/>
</dbReference>
<comment type="similarity">
    <text evidence="2 17">In the N-terminal section; belongs to the N-acetylglucosamine-1-phosphate uridyltransferase family.</text>
</comment>
<dbReference type="GO" id="GO:0009245">
    <property type="term" value="P:lipid A biosynthetic process"/>
    <property type="evidence" value="ECO:0007669"/>
    <property type="project" value="UniProtKB-UniRule"/>
</dbReference>
<accession>D6SSC6</accession>
<gene>
    <name evidence="17" type="primary">glmU</name>
    <name evidence="19" type="ORF">Dthio_PD0927</name>
</gene>
<dbReference type="InterPro" id="IPR050065">
    <property type="entry name" value="GlmU-like"/>
</dbReference>
<keyword evidence="3 17" id="KW-0963">Cytoplasm</keyword>
<dbReference type="GO" id="GO:0003977">
    <property type="term" value="F:UDP-N-acetylglucosamine diphosphorylase activity"/>
    <property type="evidence" value="ECO:0007669"/>
    <property type="project" value="UniProtKB-UniRule"/>
</dbReference>
<dbReference type="InterPro" id="IPR029044">
    <property type="entry name" value="Nucleotide-diphossugar_trans"/>
</dbReference>
<organism evidence="19 20">
    <name type="scientific">Desulfonatronospira thiodismutans ASO3-1</name>
    <dbReference type="NCBI Taxonomy" id="555779"/>
    <lineage>
        <taxon>Bacteria</taxon>
        <taxon>Pseudomonadati</taxon>
        <taxon>Thermodesulfobacteriota</taxon>
        <taxon>Desulfovibrionia</taxon>
        <taxon>Desulfovibrionales</taxon>
        <taxon>Desulfonatronovibrionaceae</taxon>
        <taxon>Desulfonatronospira</taxon>
    </lineage>
</organism>
<dbReference type="EMBL" id="ACJN02000003">
    <property type="protein sequence ID" value="EFI33592.1"/>
    <property type="molecule type" value="Genomic_DNA"/>
</dbReference>
<comment type="cofactor">
    <cofactor evidence="17">
        <name>Mg(2+)</name>
        <dbReference type="ChEBI" id="CHEBI:18420"/>
    </cofactor>
    <text evidence="17">Binds 1 Mg(2+) ion per subunit.</text>
</comment>
<feature type="binding site" evidence="17">
    <location>
        <position position="392"/>
    </location>
    <ligand>
        <name>UDP-N-acetyl-alpha-D-glucosamine</name>
        <dbReference type="ChEBI" id="CHEBI:57705"/>
    </ligand>
</feature>
<feature type="region of interest" description="N-acetyltransferase" evidence="17">
    <location>
        <begin position="267"/>
        <end position="474"/>
    </location>
</feature>
<reference evidence="19" key="1">
    <citation type="submission" date="2010-05" db="EMBL/GenBank/DDBJ databases">
        <title>The draft genome of Desulfonatronospira thiodismutans ASO3-1.</title>
        <authorList>
            <consortium name="US DOE Joint Genome Institute (JGI-PGF)"/>
            <person name="Lucas S."/>
            <person name="Copeland A."/>
            <person name="Lapidus A."/>
            <person name="Cheng J.-F."/>
            <person name="Bruce D."/>
            <person name="Goodwin L."/>
            <person name="Pitluck S."/>
            <person name="Chertkov O."/>
            <person name="Brettin T."/>
            <person name="Detter J.C."/>
            <person name="Han C."/>
            <person name="Land M.L."/>
            <person name="Hauser L."/>
            <person name="Kyrpides N."/>
            <person name="Mikhailova N."/>
            <person name="Muyzer G."/>
            <person name="Woyke T."/>
        </authorList>
    </citation>
    <scope>NUCLEOTIDE SEQUENCE [LARGE SCALE GENOMIC DNA]</scope>
    <source>
        <strain evidence="19">ASO3-1</strain>
    </source>
</reference>
<feature type="region of interest" description="Pyrophosphorylase" evidence="17">
    <location>
        <begin position="1"/>
        <end position="245"/>
    </location>
</feature>
<evidence type="ECO:0000256" key="14">
    <source>
        <dbReference type="ARBA" id="ARBA00048247"/>
    </source>
</evidence>
<evidence type="ECO:0000256" key="13">
    <source>
        <dbReference type="ARBA" id="ARBA00023316"/>
    </source>
</evidence>
<dbReference type="Pfam" id="PF12804">
    <property type="entry name" value="NTP_transf_3"/>
    <property type="match status" value="1"/>
</dbReference>